<gene>
    <name evidence="2" type="ORF">SEMRO_2788_G337100.1</name>
</gene>
<dbReference type="AlphaFoldDB" id="A0A9N8F0B8"/>
<sequence>MTHQWKKNFIHGWFVLEGFLDDAAEQAQMSQMMIVLAVINTSEVVTWCAEFCQNPMSFPLFLLLFGEPAHLLMSIVAMAAASAIDATCYYTAAGTEFGAALCIFGATMSSMFLWGLHLDEPPQYVPKRLRYGPSFLSRATKSSVGAISRVSLRAVGAVLLMIQLTHLSIKESAGIPMKHQERSEEDEPFLDQDDETEEPFASLCDKYKRACQPTMLWDLKVTEENHEPTKFELFIRFLLVLKGGLDLMANESNPIVAWQLILYSLSGDMNRNSEDHQYDADSVLIAIDNCSSRCITNSMKDFIGKPVKAFFTAALGESGKRQLTDEERHLVRHVRGRRRAVLESETVQESHPVGVKQQHCSGPNRTILLQASCILHGDSSSIDGQLSRQN</sequence>
<keyword evidence="1" id="KW-0812">Transmembrane</keyword>
<evidence type="ECO:0000313" key="2">
    <source>
        <dbReference type="EMBL" id="CAB9530208.1"/>
    </source>
</evidence>
<keyword evidence="1" id="KW-0472">Membrane</keyword>
<name>A0A9N8F0B8_9STRA</name>
<organism evidence="2 3">
    <name type="scientific">Seminavis robusta</name>
    <dbReference type="NCBI Taxonomy" id="568900"/>
    <lineage>
        <taxon>Eukaryota</taxon>
        <taxon>Sar</taxon>
        <taxon>Stramenopiles</taxon>
        <taxon>Ochrophyta</taxon>
        <taxon>Bacillariophyta</taxon>
        <taxon>Bacillariophyceae</taxon>
        <taxon>Bacillariophycidae</taxon>
        <taxon>Naviculales</taxon>
        <taxon>Naviculaceae</taxon>
        <taxon>Seminavis</taxon>
    </lineage>
</organism>
<proteinExistence type="predicted"/>
<comment type="caution">
    <text evidence="2">The sequence shown here is derived from an EMBL/GenBank/DDBJ whole genome shotgun (WGS) entry which is preliminary data.</text>
</comment>
<evidence type="ECO:0000256" key="1">
    <source>
        <dbReference type="SAM" id="Phobius"/>
    </source>
</evidence>
<feature type="transmembrane region" description="Helical" evidence="1">
    <location>
        <begin position="69"/>
        <end position="90"/>
    </location>
</feature>
<reference evidence="2" key="1">
    <citation type="submission" date="2020-06" db="EMBL/GenBank/DDBJ databases">
        <authorList>
            <consortium name="Plant Systems Biology data submission"/>
        </authorList>
    </citation>
    <scope>NUCLEOTIDE SEQUENCE</scope>
    <source>
        <strain evidence="2">D6</strain>
    </source>
</reference>
<feature type="transmembrane region" description="Helical" evidence="1">
    <location>
        <begin position="97"/>
        <end position="116"/>
    </location>
</feature>
<evidence type="ECO:0000313" key="3">
    <source>
        <dbReference type="Proteomes" id="UP001153069"/>
    </source>
</evidence>
<keyword evidence="3" id="KW-1185">Reference proteome</keyword>
<accession>A0A9N8F0B8</accession>
<dbReference type="Proteomes" id="UP001153069">
    <property type="component" value="Unassembled WGS sequence"/>
</dbReference>
<keyword evidence="1" id="KW-1133">Transmembrane helix</keyword>
<protein>
    <submittedName>
        <fullName evidence="2">Uncharacterized protein</fullName>
    </submittedName>
</protein>
<dbReference type="EMBL" id="CAICTM010002786">
    <property type="protein sequence ID" value="CAB9530208.1"/>
    <property type="molecule type" value="Genomic_DNA"/>
</dbReference>